<feature type="domain" description="Nitrite/sulphite reductase 4Fe-4S" evidence="18">
    <location>
        <begin position="627"/>
        <end position="763"/>
    </location>
</feature>
<dbReference type="RefSeq" id="WP_155171350.1">
    <property type="nucleotide sequence ID" value="NZ_BAAAFL010000012.1"/>
</dbReference>
<dbReference type="InterPro" id="IPR023753">
    <property type="entry name" value="FAD/NAD-binding_dom"/>
</dbReference>
<feature type="domain" description="NADH-rubredoxin oxidoreductase C-terminal" evidence="22">
    <location>
        <begin position="317"/>
        <end position="387"/>
    </location>
</feature>
<dbReference type="PANTHER" id="PTHR43809:SF1">
    <property type="entry name" value="NITRITE REDUCTASE (NADH) LARGE SUBUNIT"/>
    <property type="match status" value="1"/>
</dbReference>
<dbReference type="PROSITE" id="PS00365">
    <property type="entry name" value="NIR_SIR"/>
    <property type="match status" value="1"/>
</dbReference>
<dbReference type="PRINTS" id="PR00368">
    <property type="entry name" value="FADPNR"/>
</dbReference>
<organism evidence="23 24">
    <name type="scientific">Fulvivirga kasyanovii</name>
    <dbReference type="NCBI Taxonomy" id="396812"/>
    <lineage>
        <taxon>Bacteria</taxon>
        <taxon>Pseudomonadati</taxon>
        <taxon>Bacteroidota</taxon>
        <taxon>Cytophagia</taxon>
        <taxon>Cytophagales</taxon>
        <taxon>Fulvivirgaceae</taxon>
        <taxon>Fulvivirga</taxon>
    </lineage>
</organism>
<evidence type="ECO:0000256" key="10">
    <source>
        <dbReference type="ARBA" id="ARBA00022723"/>
    </source>
</evidence>
<reference evidence="23 24" key="1">
    <citation type="submission" date="2019-02" db="EMBL/GenBank/DDBJ databases">
        <authorList>
            <person name="Goldberg S.R."/>
            <person name="Haltli B.A."/>
            <person name="Correa H."/>
            <person name="Russell K.G."/>
        </authorList>
    </citation>
    <scope>NUCLEOTIDE SEQUENCE [LARGE SCALE GENOMIC DNA]</scope>
    <source>
        <strain evidence="23 24">JCM 16186</strain>
    </source>
</reference>
<evidence type="ECO:0000256" key="13">
    <source>
        <dbReference type="ARBA" id="ARBA00023004"/>
    </source>
</evidence>
<feature type="domain" description="BFD-like [2Fe-2S]-binding" evidence="20">
    <location>
        <begin position="420"/>
        <end position="469"/>
    </location>
</feature>
<dbReference type="Pfam" id="PF03460">
    <property type="entry name" value="NIR_SIR_ferr"/>
    <property type="match status" value="1"/>
</dbReference>
<evidence type="ECO:0000256" key="15">
    <source>
        <dbReference type="ARBA" id="ARBA00023063"/>
    </source>
</evidence>
<evidence type="ECO:0000256" key="14">
    <source>
        <dbReference type="ARBA" id="ARBA00023014"/>
    </source>
</evidence>
<keyword evidence="11 17" id="KW-0274">FAD</keyword>
<evidence type="ECO:0000259" key="21">
    <source>
        <dbReference type="Pfam" id="PF07992"/>
    </source>
</evidence>
<keyword evidence="13" id="KW-0408">Iron</keyword>
<gene>
    <name evidence="23" type="primary">nirB</name>
    <name evidence="23" type="ORF">E1163_10220</name>
</gene>
<dbReference type="InterPro" id="IPR041854">
    <property type="entry name" value="BFD-like_2Fe2S-bd_dom_sf"/>
</dbReference>
<feature type="domain" description="Nitrite/Sulfite reductase ferredoxin-like" evidence="19">
    <location>
        <begin position="555"/>
        <end position="617"/>
    </location>
</feature>
<dbReference type="InterPro" id="IPR052034">
    <property type="entry name" value="NasD-like"/>
</dbReference>
<dbReference type="SUPFAM" id="SSF56014">
    <property type="entry name" value="Nitrite and sulphite reductase 4Fe-4S domain-like"/>
    <property type="match status" value="1"/>
</dbReference>
<evidence type="ECO:0000259" key="20">
    <source>
        <dbReference type="Pfam" id="PF04324"/>
    </source>
</evidence>
<proteinExistence type="inferred from homology"/>
<dbReference type="Pfam" id="PF01077">
    <property type="entry name" value="NIR_SIR"/>
    <property type="match status" value="1"/>
</dbReference>
<evidence type="ECO:0000256" key="2">
    <source>
        <dbReference type="ARBA" id="ARBA00001966"/>
    </source>
</evidence>
<dbReference type="NCBIfam" id="TIGR02374">
    <property type="entry name" value="nitri_red_nirB"/>
    <property type="match status" value="1"/>
</dbReference>
<dbReference type="SUPFAM" id="SSF55124">
    <property type="entry name" value="Nitrite/Sulfite reductase N-terminal domain-like"/>
    <property type="match status" value="1"/>
</dbReference>
<comment type="cofactor">
    <cofactor evidence="1">
        <name>siroheme</name>
        <dbReference type="ChEBI" id="CHEBI:60052"/>
    </cofactor>
</comment>
<evidence type="ECO:0000256" key="12">
    <source>
        <dbReference type="ARBA" id="ARBA00023002"/>
    </source>
</evidence>
<dbReference type="Gene3D" id="3.30.413.10">
    <property type="entry name" value="Sulfite Reductase Hemoprotein, domain 1"/>
    <property type="match status" value="1"/>
</dbReference>
<dbReference type="PRINTS" id="PR00411">
    <property type="entry name" value="PNDRDTASEI"/>
</dbReference>
<evidence type="ECO:0000313" key="23">
    <source>
        <dbReference type="EMBL" id="MTI25317.1"/>
    </source>
</evidence>
<keyword evidence="6" id="KW-0004">4Fe-4S</keyword>
<dbReference type="Gene3D" id="3.50.50.60">
    <property type="entry name" value="FAD/NAD(P)-binding domain"/>
    <property type="match status" value="2"/>
</dbReference>
<evidence type="ECO:0000256" key="3">
    <source>
        <dbReference type="ARBA" id="ARBA00001974"/>
    </source>
</evidence>
<protein>
    <submittedName>
        <fullName evidence="23">Nitrite reductase large subunit</fullName>
        <ecNumber evidence="23">1.7.1.15</ecNumber>
    </submittedName>
</protein>
<dbReference type="Pfam" id="PF04324">
    <property type="entry name" value="Fer2_BFD"/>
    <property type="match status" value="1"/>
</dbReference>
<keyword evidence="10" id="KW-0479">Metal-binding</keyword>
<keyword evidence="7" id="KW-0349">Heme</keyword>
<evidence type="ECO:0000256" key="16">
    <source>
        <dbReference type="ARBA" id="ARBA00034078"/>
    </source>
</evidence>
<evidence type="ECO:0000259" key="18">
    <source>
        <dbReference type="Pfam" id="PF01077"/>
    </source>
</evidence>
<keyword evidence="8 17" id="KW-0285">Flavoprotein</keyword>
<dbReference type="NCBIfam" id="NF011565">
    <property type="entry name" value="PRK14989.1"/>
    <property type="match status" value="1"/>
</dbReference>
<sequence length="831" mass="90521">MKKVVVIGNGMVGYKFCEKLREKATPSEIEITVFGEEHIPAYDRVHLSEYFAEKSADSLVMAGMDWYKANEIDLRIGELVTSIDRQAKIVRTMHGQEASYDILVIATGSSAMIPPIQGVDKSGVFVYRTIEDLENIISYGARIKKASVLGGGLLGLEAAKALIDMGLEADVIEFAPRLMPRQLDDQGAQMLSEKLQALGIGIHLSKSTSVIKGNGKIDALEFSDGSILETDMLVISCGIVPRDELGRKAGLEVGPRGGLVVNDQMQTSDPDIYAIGEVALHNNQIYGLVAPGYNMAEVVVNQLTGDGVSKFAGNDMSTKLKLIGIDVASFGDAFGERTACLPIIYENKSGGCYKRINISSDGKKLLGGILVGDTSDYNMLCQVMQNGMALPPQAEDLILGSRGGDSPGGAIADLPDEAQICSCENVAKGAIVNAVKEQGLEDLGQVRACTKAGTGCGACSPMVADIFNETLKSMGKTVRKVLCEHFDYTRQELFDLIKVNGVKEYDELLDRFGNGDGCETCKPAVASMFASIWNDLITKQEVIQDTNDKFLANIQKGGSYSVIPRVPGGEITPEKLVVLGQVAKKYDLYVKITGGQRIDLLGAGIEQLPAIWEELIEAGFESGHAYGKALRTVKSCVGSAWCRYGLHDSVSFAIEVENRYKGLRAPHKIKGAVSGCRRECAEAQSKDFGIIATEKGWNLYVCGNGGANPQHAKLLATDIDSESCIRYLDRFLMFYIKTAEPLNRTSTWLNKMEGGLDYLRDVVINDSLGIGKQLEEEMELMVNTYKCEWKEVVNDPVHRSKFRHFINSDMPDPSQKFGLLRGQKIPVTEQK</sequence>
<dbReference type="InterPro" id="IPR016156">
    <property type="entry name" value="FAD/NAD-linked_Rdtase_dimer_sf"/>
</dbReference>
<dbReference type="Gene3D" id="1.10.10.1100">
    <property type="entry name" value="BFD-like [2Fe-2S]-binding domain"/>
    <property type="match status" value="1"/>
</dbReference>
<dbReference type="InterPro" id="IPR012744">
    <property type="entry name" value="Nitri_red_NirB"/>
</dbReference>
<evidence type="ECO:0000259" key="22">
    <source>
        <dbReference type="Pfam" id="PF18267"/>
    </source>
</evidence>
<evidence type="ECO:0000256" key="7">
    <source>
        <dbReference type="ARBA" id="ARBA00022617"/>
    </source>
</evidence>
<comment type="caution">
    <text evidence="23">The sequence shown here is derived from an EMBL/GenBank/DDBJ whole genome shotgun (WGS) entry which is preliminary data.</text>
</comment>
<dbReference type="InterPro" id="IPR007419">
    <property type="entry name" value="BFD-like_2Fe2S-bd_dom"/>
</dbReference>
<evidence type="ECO:0000256" key="1">
    <source>
        <dbReference type="ARBA" id="ARBA00001929"/>
    </source>
</evidence>
<comment type="pathway">
    <text evidence="4">Nitrogen metabolism; nitrate reduction (assimilation).</text>
</comment>
<comment type="cofactor">
    <cofactor evidence="2">
        <name>[4Fe-4S] cluster</name>
        <dbReference type="ChEBI" id="CHEBI:49883"/>
    </cofactor>
</comment>
<evidence type="ECO:0000256" key="11">
    <source>
        <dbReference type="ARBA" id="ARBA00022827"/>
    </source>
</evidence>
<dbReference type="SUPFAM" id="SSF51905">
    <property type="entry name" value="FAD/NAD(P)-binding domain"/>
    <property type="match status" value="2"/>
</dbReference>
<comment type="cofactor">
    <cofactor evidence="3 17">
        <name>FAD</name>
        <dbReference type="ChEBI" id="CHEBI:57692"/>
    </cofactor>
</comment>
<name>A0ABW9RNG3_9BACT</name>
<dbReference type="InterPro" id="IPR036136">
    <property type="entry name" value="Nit/Sulf_reduc_fer-like_dom_sf"/>
</dbReference>
<dbReference type="Pfam" id="PF07992">
    <property type="entry name" value="Pyr_redox_2"/>
    <property type="match status" value="1"/>
</dbReference>
<dbReference type="CDD" id="cd19944">
    <property type="entry name" value="NirB_Fer2_BFD-like_2"/>
    <property type="match status" value="1"/>
</dbReference>
<evidence type="ECO:0000256" key="17">
    <source>
        <dbReference type="PIRNR" id="PIRNR037149"/>
    </source>
</evidence>
<evidence type="ECO:0000256" key="4">
    <source>
        <dbReference type="ARBA" id="ARBA00005096"/>
    </source>
</evidence>
<evidence type="ECO:0000259" key="19">
    <source>
        <dbReference type="Pfam" id="PF03460"/>
    </source>
</evidence>
<comment type="similarity">
    <text evidence="5">Belongs to the nitrite and sulfite reductase 4Fe-4S domain family.</text>
</comment>
<dbReference type="InterPro" id="IPR017121">
    <property type="entry name" value="Nitrite_Rdtase_lsu"/>
</dbReference>
<dbReference type="InterPro" id="IPR045854">
    <property type="entry name" value="NO2/SO3_Rdtase_4Fe4S_sf"/>
</dbReference>
<dbReference type="EC" id="1.7.1.15" evidence="23"/>
<dbReference type="InterPro" id="IPR036188">
    <property type="entry name" value="FAD/NAD-bd_sf"/>
</dbReference>
<dbReference type="Proteomes" id="UP000798808">
    <property type="component" value="Unassembled WGS sequence"/>
</dbReference>
<dbReference type="PANTHER" id="PTHR43809">
    <property type="entry name" value="NITRITE REDUCTASE (NADH) LARGE SUBUNIT"/>
    <property type="match status" value="1"/>
</dbReference>
<dbReference type="GO" id="GO:0106316">
    <property type="term" value="F:nitrite reductase (NADH) activity"/>
    <property type="evidence" value="ECO:0007669"/>
    <property type="project" value="UniProtKB-EC"/>
</dbReference>
<evidence type="ECO:0000256" key="5">
    <source>
        <dbReference type="ARBA" id="ARBA00010429"/>
    </source>
</evidence>
<dbReference type="InterPro" id="IPR041575">
    <property type="entry name" value="Rubredoxin_C"/>
</dbReference>
<keyword evidence="15 17" id="KW-0534">Nitrate assimilation</keyword>
<evidence type="ECO:0000313" key="24">
    <source>
        <dbReference type="Proteomes" id="UP000798808"/>
    </source>
</evidence>
<dbReference type="PIRSF" id="PIRSF037149">
    <property type="entry name" value="NirB"/>
    <property type="match status" value="1"/>
</dbReference>
<evidence type="ECO:0000256" key="9">
    <source>
        <dbReference type="ARBA" id="ARBA00022714"/>
    </source>
</evidence>
<dbReference type="EMBL" id="SMLW01000503">
    <property type="protein sequence ID" value="MTI25317.1"/>
    <property type="molecule type" value="Genomic_DNA"/>
</dbReference>
<dbReference type="CDD" id="cd19943">
    <property type="entry name" value="NirB_Fer2_BFD-like_1"/>
    <property type="match status" value="1"/>
</dbReference>
<keyword evidence="24" id="KW-1185">Reference proteome</keyword>
<dbReference type="InterPro" id="IPR005117">
    <property type="entry name" value="NiRdtase/SiRdtase_haem-b_fer"/>
</dbReference>
<keyword evidence="9" id="KW-0001">2Fe-2S</keyword>
<feature type="domain" description="FAD/NAD(P)-binding" evidence="21">
    <location>
        <begin position="2"/>
        <end position="283"/>
    </location>
</feature>
<dbReference type="InterPro" id="IPR006066">
    <property type="entry name" value="NO2/SO3_Rdtase_FeS/sirohaem_BS"/>
</dbReference>
<keyword evidence="12 23" id="KW-0560">Oxidoreductase</keyword>
<dbReference type="InterPro" id="IPR006067">
    <property type="entry name" value="NO2/SO3_Rdtase_4Fe4S_dom"/>
</dbReference>
<comment type="cofactor">
    <cofactor evidence="16">
        <name>[2Fe-2S] cluster</name>
        <dbReference type="ChEBI" id="CHEBI:190135"/>
    </cofactor>
</comment>
<evidence type="ECO:0000256" key="6">
    <source>
        <dbReference type="ARBA" id="ARBA00022485"/>
    </source>
</evidence>
<keyword evidence="14" id="KW-0411">Iron-sulfur</keyword>
<dbReference type="Pfam" id="PF18267">
    <property type="entry name" value="Rubredoxin_C"/>
    <property type="match status" value="1"/>
</dbReference>
<evidence type="ECO:0000256" key="8">
    <source>
        <dbReference type="ARBA" id="ARBA00022630"/>
    </source>
</evidence>
<dbReference type="Gene3D" id="3.30.390.30">
    <property type="match status" value="1"/>
</dbReference>
<accession>A0ABW9RNG3</accession>
<dbReference type="PRINTS" id="PR00397">
    <property type="entry name" value="SIROHAEM"/>
</dbReference>